<evidence type="ECO:0000313" key="3">
    <source>
        <dbReference type="Proteomes" id="UP000602381"/>
    </source>
</evidence>
<reference evidence="3" key="1">
    <citation type="journal article" date="2019" name="Int. J. Syst. Evol. Microbiol.">
        <title>The Global Catalogue of Microorganisms (GCM) 10K type strain sequencing project: providing services to taxonomists for standard genome sequencing and annotation.</title>
        <authorList>
            <consortium name="The Broad Institute Genomics Platform"/>
            <consortium name="The Broad Institute Genome Sequencing Center for Infectious Disease"/>
            <person name="Wu L."/>
            <person name="Ma J."/>
        </authorList>
    </citation>
    <scope>NUCLEOTIDE SEQUENCE [LARGE SCALE GENOMIC DNA]</scope>
    <source>
        <strain evidence="3">JCM 17843</strain>
    </source>
</reference>
<evidence type="ECO:0000313" key="2">
    <source>
        <dbReference type="EMBL" id="GGO12181.1"/>
    </source>
</evidence>
<protein>
    <submittedName>
        <fullName evidence="2">Uncharacterized protein</fullName>
    </submittedName>
</protein>
<proteinExistence type="predicted"/>
<gene>
    <name evidence="2" type="ORF">GCM10007972_16810</name>
</gene>
<keyword evidence="3" id="KW-1185">Reference proteome</keyword>
<feature type="compositionally biased region" description="Polar residues" evidence="1">
    <location>
        <begin position="1"/>
        <end position="16"/>
    </location>
</feature>
<organism evidence="2 3">
    <name type="scientific">Iodidimonas muriae</name>
    <dbReference type="NCBI Taxonomy" id="261467"/>
    <lineage>
        <taxon>Bacteria</taxon>
        <taxon>Pseudomonadati</taxon>
        <taxon>Pseudomonadota</taxon>
        <taxon>Alphaproteobacteria</taxon>
        <taxon>Iodidimonadales</taxon>
        <taxon>Iodidimonadaceae</taxon>
        <taxon>Iodidimonas</taxon>
    </lineage>
</organism>
<comment type="caution">
    <text evidence="2">The sequence shown here is derived from an EMBL/GenBank/DDBJ whole genome shotgun (WGS) entry which is preliminary data.</text>
</comment>
<evidence type="ECO:0000256" key="1">
    <source>
        <dbReference type="SAM" id="MobiDB-lite"/>
    </source>
</evidence>
<accession>A0ABQ2LDJ4</accession>
<sequence>MRVSTSKNWKSTDNPNGPSPDRIANTFRDISLAGLTPEQIDAIDAICIEDERQRSNLAKSIWTSSDLREITEVHELFQGASFFEKQREIVERIKNGGPGPWKTTDNPKGPSGRRVLGTFQDISLAGAKPEHIDEIDAECVERGTTRKAFAGHLLGSDEGLRRFLKLFEGARHYRGFKERLSYYPPPEPEEPA</sequence>
<dbReference type="Proteomes" id="UP000602381">
    <property type="component" value="Unassembled WGS sequence"/>
</dbReference>
<feature type="region of interest" description="Disordered" evidence="1">
    <location>
        <begin position="1"/>
        <end position="23"/>
    </location>
</feature>
<dbReference type="EMBL" id="BMOV01000005">
    <property type="protein sequence ID" value="GGO12181.1"/>
    <property type="molecule type" value="Genomic_DNA"/>
</dbReference>
<name>A0ABQ2LDJ4_9PROT</name>